<gene>
    <name evidence="1" type="ORF">NE237_019158</name>
</gene>
<evidence type="ECO:0000313" key="1">
    <source>
        <dbReference type="EMBL" id="KAJ4967309.1"/>
    </source>
</evidence>
<dbReference type="EMBL" id="JAMYWD010000007">
    <property type="protein sequence ID" value="KAJ4967309.1"/>
    <property type="molecule type" value="Genomic_DNA"/>
</dbReference>
<protein>
    <submittedName>
        <fullName evidence="1">Uncharacterized protein</fullName>
    </submittedName>
</protein>
<keyword evidence="2" id="KW-1185">Reference proteome</keyword>
<comment type="caution">
    <text evidence="1">The sequence shown here is derived from an EMBL/GenBank/DDBJ whole genome shotgun (WGS) entry which is preliminary data.</text>
</comment>
<proteinExistence type="predicted"/>
<accession>A0A9Q0KBC5</accession>
<dbReference type="Proteomes" id="UP001141806">
    <property type="component" value="Unassembled WGS sequence"/>
</dbReference>
<name>A0A9Q0KBC5_9MAGN</name>
<evidence type="ECO:0000313" key="2">
    <source>
        <dbReference type="Proteomes" id="UP001141806"/>
    </source>
</evidence>
<reference evidence="1" key="1">
    <citation type="journal article" date="2023" name="Plant J.">
        <title>The genome of the king protea, Protea cynaroides.</title>
        <authorList>
            <person name="Chang J."/>
            <person name="Duong T.A."/>
            <person name="Schoeman C."/>
            <person name="Ma X."/>
            <person name="Roodt D."/>
            <person name="Barker N."/>
            <person name="Li Z."/>
            <person name="Van de Peer Y."/>
            <person name="Mizrachi E."/>
        </authorList>
    </citation>
    <scope>NUCLEOTIDE SEQUENCE</scope>
    <source>
        <tissue evidence="1">Young leaves</tissue>
    </source>
</reference>
<dbReference type="AlphaFoldDB" id="A0A9Q0KBC5"/>
<sequence>MTKSRFGIQSLHENLLIPSSDLSKNSEFVTGLYDFLIDSGEIRLRPIDKSIDLRSRSSSPVLIRSFREIFYFLFEEILRKQRKGGRRPSFRVLSAIVVLIHS</sequence>
<organism evidence="1 2">
    <name type="scientific">Protea cynaroides</name>
    <dbReference type="NCBI Taxonomy" id="273540"/>
    <lineage>
        <taxon>Eukaryota</taxon>
        <taxon>Viridiplantae</taxon>
        <taxon>Streptophyta</taxon>
        <taxon>Embryophyta</taxon>
        <taxon>Tracheophyta</taxon>
        <taxon>Spermatophyta</taxon>
        <taxon>Magnoliopsida</taxon>
        <taxon>Proteales</taxon>
        <taxon>Proteaceae</taxon>
        <taxon>Protea</taxon>
    </lineage>
</organism>